<dbReference type="RefSeq" id="WP_028497813.1">
    <property type="nucleotide sequence ID" value="NZ_CALFSO010000109.1"/>
</dbReference>
<dbReference type="KEGG" id="maer:DAI18_11425"/>
<dbReference type="STRING" id="1122240.GCA_000620105_00317"/>
<sequence length="116" mass="12476">MSAPVKPVVTLDDLDKLDIRLGQILAVDDVPRSDKLVQLTVDFGDFQRTILSGMKQERDPQEIVGKQALFVVNLAPRKLSGVVSEGMVFDIGFADGVAKPALAQPEHPLPNGSRAG</sequence>
<dbReference type="PROSITE" id="PS50886">
    <property type="entry name" value="TRBD"/>
    <property type="match status" value="1"/>
</dbReference>
<reference evidence="5 6" key="1">
    <citation type="submission" date="2018-04" db="EMBL/GenBank/DDBJ databases">
        <title>Denitrifier Microvirgula.</title>
        <authorList>
            <person name="Anderson E."/>
            <person name="Jang J."/>
            <person name="Ishii S."/>
        </authorList>
    </citation>
    <scope>NUCLEOTIDE SEQUENCE [LARGE SCALE GENOMIC DNA]</scope>
    <source>
        <strain evidence="5 6">BE2.4</strain>
    </source>
</reference>
<dbReference type="InterPro" id="IPR051270">
    <property type="entry name" value="Tyrosine-tRNA_ligase_regulator"/>
</dbReference>
<organism evidence="5 6">
    <name type="scientific">Microvirgula aerodenitrificans</name>
    <dbReference type="NCBI Taxonomy" id="57480"/>
    <lineage>
        <taxon>Bacteria</taxon>
        <taxon>Pseudomonadati</taxon>
        <taxon>Pseudomonadota</taxon>
        <taxon>Betaproteobacteria</taxon>
        <taxon>Neisseriales</taxon>
        <taxon>Aquaspirillaceae</taxon>
        <taxon>Microvirgula</taxon>
    </lineage>
</organism>
<dbReference type="Proteomes" id="UP000244173">
    <property type="component" value="Chromosome"/>
</dbReference>
<evidence type="ECO:0000256" key="3">
    <source>
        <dbReference type="PROSITE-ProRule" id="PRU00209"/>
    </source>
</evidence>
<proteinExistence type="predicted"/>
<evidence type="ECO:0000256" key="2">
    <source>
        <dbReference type="ARBA" id="ARBA00022884"/>
    </source>
</evidence>
<dbReference type="PANTHER" id="PTHR11586:SF37">
    <property type="entry name" value="TRNA-BINDING DOMAIN-CONTAINING PROTEIN"/>
    <property type="match status" value="1"/>
</dbReference>
<gene>
    <name evidence="5" type="ORF">DAI18_11425</name>
</gene>
<keyword evidence="1 3" id="KW-0820">tRNA-binding</keyword>
<dbReference type="Gene3D" id="2.40.50.140">
    <property type="entry name" value="Nucleic acid-binding proteins"/>
    <property type="match status" value="1"/>
</dbReference>
<feature type="domain" description="TRNA-binding" evidence="4">
    <location>
        <begin position="13"/>
        <end position="116"/>
    </location>
</feature>
<keyword evidence="6" id="KW-1185">Reference proteome</keyword>
<dbReference type="InterPro" id="IPR002547">
    <property type="entry name" value="tRNA-bd_dom"/>
</dbReference>
<dbReference type="InterPro" id="IPR012340">
    <property type="entry name" value="NA-bd_OB-fold"/>
</dbReference>
<name>A0A2S0PB69_9NEIS</name>
<keyword evidence="2 3" id="KW-0694">RNA-binding</keyword>
<dbReference type="EMBL" id="CP028519">
    <property type="protein sequence ID" value="AVY94582.1"/>
    <property type="molecule type" value="Genomic_DNA"/>
</dbReference>
<accession>A0A2S0PB69</accession>
<dbReference type="OrthoDB" id="9794564at2"/>
<evidence type="ECO:0000256" key="1">
    <source>
        <dbReference type="ARBA" id="ARBA00022555"/>
    </source>
</evidence>
<protein>
    <submittedName>
        <fullName evidence="5">tRNA-binding protein</fullName>
    </submittedName>
</protein>
<dbReference type="GO" id="GO:0000049">
    <property type="term" value="F:tRNA binding"/>
    <property type="evidence" value="ECO:0007669"/>
    <property type="project" value="UniProtKB-UniRule"/>
</dbReference>
<dbReference type="AlphaFoldDB" id="A0A2S0PB69"/>
<evidence type="ECO:0000259" key="4">
    <source>
        <dbReference type="PROSITE" id="PS50886"/>
    </source>
</evidence>
<dbReference type="SUPFAM" id="SSF50249">
    <property type="entry name" value="Nucleic acid-binding proteins"/>
    <property type="match status" value="1"/>
</dbReference>
<evidence type="ECO:0000313" key="6">
    <source>
        <dbReference type="Proteomes" id="UP000244173"/>
    </source>
</evidence>
<dbReference type="PANTHER" id="PTHR11586">
    <property type="entry name" value="TRNA-AMINOACYLATION COFACTOR ARC1 FAMILY MEMBER"/>
    <property type="match status" value="1"/>
</dbReference>
<evidence type="ECO:0000313" key="5">
    <source>
        <dbReference type="EMBL" id="AVY94582.1"/>
    </source>
</evidence>
<dbReference type="Pfam" id="PF01588">
    <property type="entry name" value="tRNA_bind"/>
    <property type="match status" value="1"/>
</dbReference>